<dbReference type="Proteomes" id="UP001367508">
    <property type="component" value="Unassembled WGS sequence"/>
</dbReference>
<comment type="caution">
    <text evidence="1">The sequence shown here is derived from an EMBL/GenBank/DDBJ whole genome shotgun (WGS) entry which is preliminary data.</text>
</comment>
<dbReference type="EMBL" id="JAYMYQ010000004">
    <property type="protein sequence ID" value="KAK7338103.1"/>
    <property type="molecule type" value="Genomic_DNA"/>
</dbReference>
<evidence type="ECO:0000313" key="2">
    <source>
        <dbReference type="Proteomes" id="UP001367508"/>
    </source>
</evidence>
<proteinExistence type="predicted"/>
<accession>A0AAN9QNX8</accession>
<evidence type="ECO:0000313" key="1">
    <source>
        <dbReference type="EMBL" id="KAK7338103.1"/>
    </source>
</evidence>
<reference evidence="1 2" key="1">
    <citation type="submission" date="2024-01" db="EMBL/GenBank/DDBJ databases">
        <title>The genomes of 5 underutilized Papilionoideae crops provide insights into root nodulation and disease resistanc.</title>
        <authorList>
            <person name="Jiang F."/>
        </authorList>
    </citation>
    <scope>NUCLEOTIDE SEQUENCE [LARGE SCALE GENOMIC DNA]</scope>
    <source>
        <strain evidence="1">LVBAO_FW01</strain>
        <tissue evidence="1">Leaves</tissue>
    </source>
</reference>
<name>A0AAN9QNX8_CANGL</name>
<keyword evidence="2" id="KW-1185">Reference proteome</keyword>
<organism evidence="1 2">
    <name type="scientific">Canavalia gladiata</name>
    <name type="common">Sword bean</name>
    <name type="synonym">Dolichos gladiatus</name>
    <dbReference type="NCBI Taxonomy" id="3824"/>
    <lineage>
        <taxon>Eukaryota</taxon>
        <taxon>Viridiplantae</taxon>
        <taxon>Streptophyta</taxon>
        <taxon>Embryophyta</taxon>
        <taxon>Tracheophyta</taxon>
        <taxon>Spermatophyta</taxon>
        <taxon>Magnoliopsida</taxon>
        <taxon>eudicotyledons</taxon>
        <taxon>Gunneridae</taxon>
        <taxon>Pentapetalae</taxon>
        <taxon>rosids</taxon>
        <taxon>fabids</taxon>
        <taxon>Fabales</taxon>
        <taxon>Fabaceae</taxon>
        <taxon>Papilionoideae</taxon>
        <taxon>50 kb inversion clade</taxon>
        <taxon>NPAAA clade</taxon>
        <taxon>indigoferoid/millettioid clade</taxon>
        <taxon>Phaseoleae</taxon>
        <taxon>Canavalia</taxon>
    </lineage>
</organism>
<gene>
    <name evidence="1" type="ORF">VNO77_18702</name>
</gene>
<dbReference type="AlphaFoldDB" id="A0AAN9QNX8"/>
<sequence length="187" mass="20731">MRFPPASCSVSPRIAETPEREIGHPLNVESYDVEGGASLGSNQDFSPMADSALLLGERIDEDRNSFRESPVYVLINEMESNPGTTSPLPIRVDFPSLESAVLDPHMHDRMESKPVRPHVHAILELGSVRHAKGRRNFIRILSLMYRLLLVVMASLKGPTRGIGVIALWRPRGSCLQRSHAHGEAYVS</sequence>
<protein>
    <submittedName>
        <fullName evidence="1">Uncharacterized protein</fullName>
    </submittedName>
</protein>